<name>A0AAN9YJF1_9PEZI</name>
<dbReference type="Proteomes" id="UP001320245">
    <property type="component" value="Unassembled WGS sequence"/>
</dbReference>
<evidence type="ECO:0000313" key="2">
    <source>
        <dbReference type="Proteomes" id="UP001320245"/>
    </source>
</evidence>
<keyword evidence="2" id="KW-1185">Reference proteome</keyword>
<gene>
    <name evidence="1" type="ORF">SLS53_003491</name>
</gene>
<proteinExistence type="predicted"/>
<comment type="caution">
    <text evidence="1">The sequence shown here is derived from an EMBL/GenBank/DDBJ whole genome shotgun (WGS) entry which is preliminary data.</text>
</comment>
<protein>
    <submittedName>
        <fullName evidence="1">Uncharacterized protein</fullName>
    </submittedName>
</protein>
<organism evidence="1 2">
    <name type="scientific">Cytospora paraplurivora</name>
    <dbReference type="NCBI Taxonomy" id="2898453"/>
    <lineage>
        <taxon>Eukaryota</taxon>
        <taxon>Fungi</taxon>
        <taxon>Dikarya</taxon>
        <taxon>Ascomycota</taxon>
        <taxon>Pezizomycotina</taxon>
        <taxon>Sordariomycetes</taxon>
        <taxon>Sordariomycetidae</taxon>
        <taxon>Diaporthales</taxon>
        <taxon>Cytosporaceae</taxon>
        <taxon>Cytospora</taxon>
    </lineage>
</organism>
<dbReference type="EMBL" id="JAJSPL020000010">
    <property type="protein sequence ID" value="KAK7744605.1"/>
    <property type="molecule type" value="Genomic_DNA"/>
</dbReference>
<sequence>MASLRTLSCSTTSTLRGALLPRFSPSHIQIRTVLTVTAFERAKQELYGQRWKETLSRKQKQYVEYKEQGREQKQQKLQEELGDNWEAAAAEEAAKRYGSRAFQDKVQRLKEQLAAKEEASQAS</sequence>
<accession>A0AAN9YJF1</accession>
<dbReference type="AlphaFoldDB" id="A0AAN9YJF1"/>
<evidence type="ECO:0000313" key="1">
    <source>
        <dbReference type="EMBL" id="KAK7744605.1"/>
    </source>
</evidence>
<reference evidence="1 2" key="1">
    <citation type="journal article" date="2023" name="PLoS ONE">
        <title>Cytospora paraplurivora sp. nov. isolated from orchards with fruit tree decline syndrome in Ontario, Canada.</title>
        <authorList>
            <person name="Ilyukhin E."/>
            <person name="Nguyen H.D.T."/>
            <person name="Castle A.J."/>
            <person name="Ellouze W."/>
        </authorList>
    </citation>
    <scope>NUCLEOTIDE SEQUENCE [LARGE SCALE GENOMIC DNA]</scope>
    <source>
        <strain evidence="1 2">FDS-564</strain>
    </source>
</reference>